<dbReference type="PROSITE" id="PS00108">
    <property type="entry name" value="PROTEIN_KINASE_ST"/>
    <property type="match status" value="1"/>
</dbReference>
<dbReference type="SMART" id="SM00220">
    <property type="entry name" value="S_TKc"/>
    <property type="match status" value="1"/>
</dbReference>
<protein>
    <recommendedName>
        <fullName evidence="2">non-specific serine/threonine protein kinase</fullName>
        <ecNumber evidence="2">2.7.11.1</ecNumber>
    </recommendedName>
</protein>
<dbReference type="Gene3D" id="1.10.510.10">
    <property type="entry name" value="Transferase(Phosphotransferase) domain 1"/>
    <property type="match status" value="1"/>
</dbReference>
<dbReference type="Proteomes" id="UP000292447">
    <property type="component" value="Chromosome III"/>
</dbReference>
<dbReference type="FunFam" id="3.30.200.20:FF:000314">
    <property type="entry name" value="Serine/threonine protein kinase"/>
    <property type="match status" value="1"/>
</dbReference>
<sequence>MTGSLGLKKPFYFAEDEETHHDHMGRRLSSIDQSSTLSTSAIVSKVSSRSSETTNLEDILLFPVENSHAYSYAHLSPNSLALRLNVLKRSLEILNERPDWLKFLRSKDEPNNSDEDTSAPPSPIVASHTQGNKSRMAQIARPPMFKLQLRTEVSSSSSKDRFKLSSTASSAALSALFRPKLGRAESAVRSRTQSETSSLSGETRLERPFIRKDEDETVDTDFTDDLKDIIELIEQDASLLSSKSEIAATLHDLSLSSGSLDSKKKQNILKTKLLFALASPFVETASMATPLWGAPMPTSACASETSAASHSSMTALNMLASQSISSNSVQLVPPGNRPFHSISAGKHSSPQSIITVEAEFPWGFKAANDLACLMFGVLKSMIKNVTLIDLIAPQFRNFVTERMTKVIGNLDRHQRQKKQIIFAGEIIAITRHSEGDFAWTSIWAQKKGDMIICMFEQISCDAFDILILCDVELYTQQPYTVTALDVVAGNLIKRSDTNGIKDLRTISDSLDKDLKMLAVKHGDDSNYDWEDSKMLNRRRYYTLQLNGEDNIPCALTSYPMEKDDSKFELKLKVHSMPYIAGMFVVDSSDLKVLSCNKAIAKNLFGIAYDDVLEHSIDRVIPDFSKILQNGLEDQDSSFQIVPGLVLPEHFFRKYDAILRLRLSPNKSAEQAFLNSRGIQGLHRDGKNMFVDIQLRVVRKDVFVLWVTYSRHSNKSIHKQLQKLSVGGLDEAPLPLRQKGGTSRVDLPSQMKLFPENEADILELGSSSSDVSRHSSTRRPKRATTFAVPVTYISDATLKRDLNSEKYGSLRSISISEGTLAASDIGKTSTRPSSIETGASENEKEHFYTNYTEAEILAIENQELEERKSKSKFWPSQIGERKRTKKYSEFNILKKMGEGAYGKVVLAEHKDDPAYRIIIKCIDKQRILVDTWVRDRQLGTIPSEIQVMATLNHDPHPNIMRIIDYFEDPDYYYLETPVFGNPPAIDLFDYIEVKSDMSELQCQLIFKQVVSAIYYLHKQGIIHRDIKDENIIVNEVGVVKLIDFGSAGYVKLGPFDVFVGTVDYASPEVLRGEKYDGKPQDIWALGILLYIMLYKENPFYNVDDIMEGELRVPFIVSESLMDLIERILVRDIKMRPTITDIAEHEWLNV</sequence>
<feature type="compositionally biased region" description="Polar residues" evidence="12">
    <location>
        <begin position="825"/>
        <end position="839"/>
    </location>
</feature>
<evidence type="ECO:0000256" key="9">
    <source>
        <dbReference type="ARBA" id="ARBA00022840"/>
    </source>
</evidence>
<name>A0A4V1AE75_9ASCO</name>
<dbReference type="PANTHER" id="PTHR24346:SF51">
    <property type="entry name" value="PAS DOMAIN-CONTAINING SERINE_THREONINE-PROTEIN KINASE"/>
    <property type="match status" value="1"/>
</dbReference>
<evidence type="ECO:0000256" key="2">
    <source>
        <dbReference type="ARBA" id="ARBA00012513"/>
    </source>
</evidence>
<organism evidence="14 15">
    <name type="scientific">Metschnikowia aff. pulcherrima</name>
    <dbReference type="NCBI Taxonomy" id="2163413"/>
    <lineage>
        <taxon>Eukaryota</taxon>
        <taxon>Fungi</taxon>
        <taxon>Dikarya</taxon>
        <taxon>Ascomycota</taxon>
        <taxon>Saccharomycotina</taxon>
        <taxon>Pichiomycetes</taxon>
        <taxon>Metschnikowiaceae</taxon>
        <taxon>Metschnikowia</taxon>
    </lineage>
</organism>
<feature type="domain" description="Protein kinase" evidence="13">
    <location>
        <begin position="889"/>
        <end position="1146"/>
    </location>
</feature>
<proteinExistence type="predicted"/>
<evidence type="ECO:0000256" key="4">
    <source>
        <dbReference type="ARBA" id="ARBA00022527"/>
    </source>
</evidence>
<keyword evidence="4" id="KW-0723">Serine/threonine-protein kinase</keyword>
<dbReference type="EC" id="2.7.11.1" evidence="2"/>
<dbReference type="STRING" id="2163413.A0A4V1AE75"/>
<dbReference type="FunFam" id="1.10.510.10:FF:000320">
    <property type="entry name" value="Serine/threonine protein kinase"/>
    <property type="match status" value="1"/>
</dbReference>
<dbReference type="Gene3D" id="3.30.200.20">
    <property type="entry name" value="Phosphorylase Kinase, domain 1"/>
    <property type="match status" value="1"/>
</dbReference>
<evidence type="ECO:0000313" key="15">
    <source>
        <dbReference type="Proteomes" id="UP000292447"/>
    </source>
</evidence>
<feature type="region of interest" description="Disordered" evidence="12">
    <location>
        <begin position="105"/>
        <end position="141"/>
    </location>
</feature>
<dbReference type="EMBL" id="CP034458">
    <property type="protein sequence ID" value="QBM88233.1"/>
    <property type="molecule type" value="Genomic_DNA"/>
</dbReference>
<dbReference type="GO" id="GO:0004674">
    <property type="term" value="F:protein serine/threonine kinase activity"/>
    <property type="evidence" value="ECO:0007669"/>
    <property type="project" value="UniProtKB-KW"/>
</dbReference>
<dbReference type="GO" id="GO:0045719">
    <property type="term" value="P:negative regulation of glycogen biosynthetic process"/>
    <property type="evidence" value="ECO:0007669"/>
    <property type="project" value="TreeGrafter"/>
</dbReference>
<comment type="catalytic activity">
    <reaction evidence="10">
        <text>L-threonyl-[protein] + ATP = O-phospho-L-threonyl-[protein] + ADP + H(+)</text>
        <dbReference type="Rhea" id="RHEA:46608"/>
        <dbReference type="Rhea" id="RHEA-COMP:11060"/>
        <dbReference type="Rhea" id="RHEA-COMP:11605"/>
        <dbReference type="ChEBI" id="CHEBI:15378"/>
        <dbReference type="ChEBI" id="CHEBI:30013"/>
        <dbReference type="ChEBI" id="CHEBI:30616"/>
        <dbReference type="ChEBI" id="CHEBI:61977"/>
        <dbReference type="ChEBI" id="CHEBI:456216"/>
        <dbReference type="EC" id="2.7.11.1"/>
    </reaction>
</comment>
<keyword evidence="15" id="KW-1185">Reference proteome</keyword>
<dbReference type="Pfam" id="PF00069">
    <property type="entry name" value="Pkinase"/>
    <property type="match status" value="1"/>
</dbReference>
<dbReference type="GO" id="GO:0005634">
    <property type="term" value="C:nucleus"/>
    <property type="evidence" value="ECO:0007669"/>
    <property type="project" value="TreeGrafter"/>
</dbReference>
<evidence type="ECO:0000256" key="3">
    <source>
        <dbReference type="ARBA" id="ARBA00022490"/>
    </source>
</evidence>
<dbReference type="InterPro" id="IPR008271">
    <property type="entry name" value="Ser/Thr_kinase_AS"/>
</dbReference>
<gene>
    <name evidence="14" type="primary">MPUL0C01980</name>
    <name evidence="14" type="ORF">METSCH_C01980</name>
</gene>
<dbReference type="GO" id="GO:0005524">
    <property type="term" value="F:ATP binding"/>
    <property type="evidence" value="ECO:0007669"/>
    <property type="project" value="UniProtKB-KW"/>
</dbReference>
<keyword evidence="5" id="KW-0597">Phosphoprotein</keyword>
<dbReference type="GO" id="GO:0005829">
    <property type="term" value="C:cytosol"/>
    <property type="evidence" value="ECO:0007669"/>
    <property type="project" value="TreeGrafter"/>
</dbReference>
<dbReference type="GO" id="GO:0060917">
    <property type="term" value="P:regulation of (1-&gt;6)-beta-D-glucan biosynthetic process"/>
    <property type="evidence" value="ECO:0007669"/>
    <property type="project" value="UniProtKB-ARBA"/>
</dbReference>
<keyword evidence="9" id="KW-0067">ATP-binding</keyword>
<dbReference type="InterPro" id="IPR011009">
    <property type="entry name" value="Kinase-like_dom_sf"/>
</dbReference>
<evidence type="ECO:0000256" key="6">
    <source>
        <dbReference type="ARBA" id="ARBA00022679"/>
    </source>
</evidence>
<evidence type="ECO:0000256" key="12">
    <source>
        <dbReference type="SAM" id="MobiDB-lite"/>
    </source>
</evidence>
<keyword evidence="7" id="KW-0547">Nucleotide-binding</keyword>
<feature type="region of interest" description="Disordered" evidence="12">
    <location>
        <begin position="823"/>
        <end position="842"/>
    </location>
</feature>
<comment type="subcellular location">
    <subcellularLocation>
        <location evidence="1">Cytoplasm</location>
    </subcellularLocation>
</comment>
<dbReference type="GO" id="GO:0035556">
    <property type="term" value="P:intracellular signal transduction"/>
    <property type="evidence" value="ECO:0007669"/>
    <property type="project" value="TreeGrafter"/>
</dbReference>
<keyword evidence="8 14" id="KW-0418">Kinase</keyword>
<evidence type="ECO:0000256" key="1">
    <source>
        <dbReference type="ARBA" id="ARBA00004496"/>
    </source>
</evidence>
<dbReference type="InterPro" id="IPR000719">
    <property type="entry name" value="Prot_kinase_dom"/>
</dbReference>
<dbReference type="AlphaFoldDB" id="A0A4V1AE75"/>
<dbReference type="PANTHER" id="PTHR24346">
    <property type="entry name" value="MAP/MICROTUBULE AFFINITY-REGULATING KINASE"/>
    <property type="match status" value="1"/>
</dbReference>
<feature type="region of interest" description="Disordered" evidence="12">
    <location>
        <begin position="184"/>
        <end position="205"/>
    </location>
</feature>
<dbReference type="PROSITE" id="PS50011">
    <property type="entry name" value="PROTEIN_KINASE_DOM"/>
    <property type="match status" value="1"/>
</dbReference>
<evidence type="ECO:0000256" key="8">
    <source>
        <dbReference type="ARBA" id="ARBA00022777"/>
    </source>
</evidence>
<evidence type="ECO:0000313" key="14">
    <source>
        <dbReference type="EMBL" id="QBM88233.1"/>
    </source>
</evidence>
<feature type="compositionally biased region" description="Polar residues" evidence="12">
    <location>
        <begin position="189"/>
        <end position="201"/>
    </location>
</feature>
<dbReference type="SUPFAM" id="SSF56112">
    <property type="entry name" value="Protein kinase-like (PK-like)"/>
    <property type="match status" value="1"/>
</dbReference>
<keyword evidence="3" id="KW-0963">Cytoplasm</keyword>
<evidence type="ECO:0000256" key="10">
    <source>
        <dbReference type="ARBA" id="ARBA00047899"/>
    </source>
</evidence>
<reference evidence="15" key="1">
    <citation type="submission" date="2019-03" db="EMBL/GenBank/DDBJ databases">
        <title>Snf2 controls pulcherriminic acid biosynthesis and connects pigmentation and antifungal activity of the yeast Metschnikowia pulcherrima.</title>
        <authorList>
            <person name="Gore-Lloyd D."/>
            <person name="Sumann I."/>
            <person name="Brachmann A.O."/>
            <person name="Schneeberger K."/>
            <person name="Ortiz-Merino R.A."/>
            <person name="Moreno-Beltran M."/>
            <person name="Schlaefli M."/>
            <person name="Kirner P."/>
            <person name="Santos Kron A."/>
            <person name="Wolfe K.H."/>
            <person name="Piel J."/>
            <person name="Ahrens C.H."/>
            <person name="Henk D."/>
            <person name="Freimoser F.M."/>
        </authorList>
    </citation>
    <scope>NUCLEOTIDE SEQUENCE [LARGE SCALE GENOMIC DNA]</scope>
    <source>
        <strain evidence="15">APC 1.2</strain>
    </source>
</reference>
<evidence type="ECO:0000256" key="11">
    <source>
        <dbReference type="ARBA" id="ARBA00048679"/>
    </source>
</evidence>
<evidence type="ECO:0000259" key="13">
    <source>
        <dbReference type="PROSITE" id="PS50011"/>
    </source>
</evidence>
<evidence type="ECO:0000256" key="5">
    <source>
        <dbReference type="ARBA" id="ARBA00022553"/>
    </source>
</evidence>
<accession>A0A4V1AE75</accession>
<keyword evidence="6" id="KW-0808">Transferase</keyword>
<comment type="catalytic activity">
    <reaction evidence="11">
        <text>L-seryl-[protein] + ATP = O-phospho-L-seryl-[protein] + ADP + H(+)</text>
        <dbReference type="Rhea" id="RHEA:17989"/>
        <dbReference type="Rhea" id="RHEA-COMP:9863"/>
        <dbReference type="Rhea" id="RHEA-COMP:11604"/>
        <dbReference type="ChEBI" id="CHEBI:15378"/>
        <dbReference type="ChEBI" id="CHEBI:29999"/>
        <dbReference type="ChEBI" id="CHEBI:30616"/>
        <dbReference type="ChEBI" id="CHEBI:83421"/>
        <dbReference type="ChEBI" id="CHEBI:456216"/>
        <dbReference type="EC" id="2.7.11.1"/>
    </reaction>
</comment>
<evidence type="ECO:0000256" key="7">
    <source>
        <dbReference type="ARBA" id="ARBA00022741"/>
    </source>
</evidence>